<dbReference type="InterPro" id="IPR042303">
    <property type="entry name" value="Malonyl_CoA_deC_C_sf"/>
</dbReference>
<dbReference type="InterPro" id="IPR038917">
    <property type="entry name" value="Malonyl_CoA_deC"/>
</dbReference>
<dbReference type="InParanoid" id="A0A0D2WHI5"/>
<evidence type="ECO:0008006" key="5">
    <source>
        <dbReference type="Google" id="ProtNLM"/>
    </source>
</evidence>
<proteinExistence type="predicted"/>
<evidence type="ECO:0000259" key="2">
    <source>
        <dbReference type="Pfam" id="PF17408"/>
    </source>
</evidence>
<dbReference type="PANTHER" id="PTHR28641">
    <property type="match status" value="1"/>
</dbReference>
<protein>
    <recommendedName>
        <fullName evidence="5">Malonyl-CoA decarboxylase</fullName>
    </recommendedName>
</protein>
<gene>
    <name evidence="3" type="ORF">CAOG_000627</name>
</gene>
<dbReference type="Gene3D" id="1.20.140.90">
    <property type="entry name" value="Malonyl-CoA decarboxylase, oligemerization domain"/>
    <property type="match status" value="1"/>
</dbReference>
<keyword evidence="4" id="KW-1185">Reference proteome</keyword>
<dbReference type="STRING" id="595528.A0A0D2WHI5"/>
<dbReference type="GO" id="GO:0050080">
    <property type="term" value="F:malonyl-CoA decarboxylase activity"/>
    <property type="evidence" value="ECO:0007669"/>
    <property type="project" value="InterPro"/>
</dbReference>
<dbReference type="Gene3D" id="3.40.630.150">
    <property type="entry name" value="Malonyl-CoA decarboxylase, catalytic domain"/>
    <property type="match status" value="1"/>
</dbReference>
<accession>A0A0D2WHI5</accession>
<dbReference type="GO" id="GO:0005782">
    <property type="term" value="C:peroxisomal matrix"/>
    <property type="evidence" value="ECO:0007669"/>
    <property type="project" value="TreeGrafter"/>
</dbReference>
<feature type="domain" description="Malonyl-CoA decarboxylase N-terminal" evidence="2">
    <location>
        <begin position="204"/>
        <end position="257"/>
    </location>
</feature>
<dbReference type="RefSeq" id="XP_004365498.2">
    <property type="nucleotide sequence ID" value="XM_004365441.2"/>
</dbReference>
<dbReference type="GO" id="GO:0005759">
    <property type="term" value="C:mitochondrial matrix"/>
    <property type="evidence" value="ECO:0007669"/>
    <property type="project" value="TreeGrafter"/>
</dbReference>
<dbReference type="Pfam" id="PF17408">
    <property type="entry name" value="MCD_N"/>
    <property type="match status" value="1"/>
</dbReference>
<dbReference type="GO" id="GO:0006633">
    <property type="term" value="P:fatty acid biosynthetic process"/>
    <property type="evidence" value="ECO:0007669"/>
    <property type="project" value="InterPro"/>
</dbReference>
<dbReference type="Pfam" id="PF05292">
    <property type="entry name" value="MCD"/>
    <property type="match status" value="1"/>
</dbReference>
<evidence type="ECO:0000313" key="3">
    <source>
        <dbReference type="EMBL" id="KJE89075.1"/>
    </source>
</evidence>
<dbReference type="PANTHER" id="PTHR28641:SF1">
    <property type="entry name" value="MALONYL-COA DECARBOXYLASE, MITOCHONDRIAL"/>
    <property type="match status" value="1"/>
</dbReference>
<evidence type="ECO:0000313" key="4">
    <source>
        <dbReference type="Proteomes" id="UP000008743"/>
    </source>
</evidence>
<organism evidence="3 4">
    <name type="scientific">Capsaspora owczarzaki (strain ATCC 30864)</name>
    <dbReference type="NCBI Taxonomy" id="595528"/>
    <lineage>
        <taxon>Eukaryota</taxon>
        <taxon>Filasterea</taxon>
        <taxon>Capsaspora</taxon>
    </lineage>
</organism>
<dbReference type="Proteomes" id="UP000008743">
    <property type="component" value="Unassembled WGS sequence"/>
</dbReference>
<name>A0A0D2WHI5_CAPO3</name>
<evidence type="ECO:0000259" key="1">
    <source>
        <dbReference type="Pfam" id="PF05292"/>
    </source>
</evidence>
<dbReference type="OrthoDB" id="426718at2759"/>
<sequence length="539" mass="57912">MLRSFGRIVPPLTRQMTRSAGGAGAGSDMAIERSSSLLMQQPASVSVSGGASARVACVARALSSGARMSLAPALTAAASSASAIGGVNGPSAAATSLAAASAAALGGLDDEIALEFDVSELRARRRLSTAPVEVFTESHVVSLLDGALATACRAESDPALKQEARRLAFQVCELYCSLAESYREHFYLDLIRAKGGNDTQKFAYKSLLKTILELPGGPRLLVDMRGDLLSLVHQNQLDAASVEPIDQLGVDLRNILKTIIVGHTHLTRLSWNTSAAILEKVMGYEAVHPMNGWNDLKRRIGRNRICFSYFVPLLPGEPLIVLHTALMTHRADNIHKIFEEPHDSLASPIPPTWAIFFSSSASHKGLSGVGLGHDLIMEAVAYIKKRHPTVKNFATLSPIPRFRMWLTANLAAAVADPAHPFNDLALTKAELSVVRRLESLSAKEYSTPAATLQTILGNDDWSKSHRISEALRAPMLRLASHYVNLKVGKSSYDPVAAFHIGNGATAGDINWMANASPRGMAESYGLMINYRYLSVSEGN</sequence>
<reference evidence="4" key="1">
    <citation type="submission" date="2011-02" db="EMBL/GenBank/DDBJ databases">
        <title>The Genome Sequence of Capsaspora owczarzaki ATCC 30864.</title>
        <authorList>
            <person name="Russ C."/>
            <person name="Cuomo C."/>
            <person name="Burger G."/>
            <person name="Gray M.W."/>
            <person name="Holland P.W.H."/>
            <person name="King N."/>
            <person name="Lang F.B.F."/>
            <person name="Roger A.J."/>
            <person name="Ruiz-Trillo I."/>
            <person name="Young S.K."/>
            <person name="Zeng Q."/>
            <person name="Gargeya S."/>
            <person name="Alvarado L."/>
            <person name="Berlin A."/>
            <person name="Chapman S.B."/>
            <person name="Chen Z."/>
            <person name="Freedman E."/>
            <person name="Gellesch M."/>
            <person name="Goldberg J."/>
            <person name="Griggs A."/>
            <person name="Gujja S."/>
            <person name="Heilman E."/>
            <person name="Heiman D."/>
            <person name="Howarth C."/>
            <person name="Mehta T."/>
            <person name="Neiman D."/>
            <person name="Pearson M."/>
            <person name="Roberts A."/>
            <person name="Saif S."/>
            <person name="Shea T."/>
            <person name="Shenoy N."/>
            <person name="Sisk P."/>
            <person name="Stolte C."/>
            <person name="Sykes S."/>
            <person name="White J."/>
            <person name="Yandava C."/>
            <person name="Haas B."/>
            <person name="Nusbaum C."/>
            <person name="Birren B."/>
        </authorList>
    </citation>
    <scope>NUCLEOTIDE SEQUENCE</scope>
    <source>
        <strain evidence="4">ATCC 30864</strain>
    </source>
</reference>
<dbReference type="InterPro" id="IPR038351">
    <property type="entry name" value="MCD_N_sf"/>
</dbReference>
<dbReference type="GO" id="GO:0006085">
    <property type="term" value="P:acetyl-CoA biosynthetic process"/>
    <property type="evidence" value="ECO:0007669"/>
    <property type="project" value="TreeGrafter"/>
</dbReference>
<dbReference type="eggNOG" id="KOG3018">
    <property type="taxonomic scope" value="Eukaryota"/>
</dbReference>
<dbReference type="InterPro" id="IPR035372">
    <property type="entry name" value="MCD_N"/>
</dbReference>
<dbReference type="EMBL" id="KE346360">
    <property type="protein sequence ID" value="KJE89075.1"/>
    <property type="molecule type" value="Genomic_DNA"/>
</dbReference>
<dbReference type="GO" id="GO:2001294">
    <property type="term" value="P:malonyl-CoA catabolic process"/>
    <property type="evidence" value="ECO:0007669"/>
    <property type="project" value="TreeGrafter"/>
</dbReference>
<dbReference type="InterPro" id="IPR007956">
    <property type="entry name" value="Malonyl_CoA_deC_C"/>
</dbReference>
<dbReference type="AlphaFoldDB" id="A0A0D2WHI5"/>
<feature type="domain" description="Malonyl-CoA decarboxylase C-terminal" evidence="1">
    <location>
        <begin position="264"/>
        <end position="532"/>
    </location>
</feature>
<dbReference type="PhylomeDB" id="A0A0D2WHI5"/>